<dbReference type="PROSITE" id="PS00688">
    <property type="entry name" value="SIGMA54_INTERACT_3"/>
    <property type="match status" value="1"/>
</dbReference>
<dbReference type="InterPro" id="IPR001789">
    <property type="entry name" value="Sig_transdc_resp-reg_receiver"/>
</dbReference>
<dbReference type="EMBL" id="AP024355">
    <property type="protein sequence ID" value="BCR06653.1"/>
    <property type="molecule type" value="Genomic_DNA"/>
</dbReference>
<dbReference type="PROSITE" id="PS00675">
    <property type="entry name" value="SIGMA54_INTERACT_1"/>
    <property type="match status" value="1"/>
</dbReference>
<dbReference type="InterPro" id="IPR058031">
    <property type="entry name" value="AAA_lid_NorR"/>
</dbReference>
<dbReference type="SUPFAM" id="SSF46689">
    <property type="entry name" value="Homeodomain-like"/>
    <property type="match status" value="1"/>
</dbReference>
<dbReference type="PROSITE" id="PS00676">
    <property type="entry name" value="SIGMA54_INTERACT_2"/>
    <property type="match status" value="1"/>
</dbReference>
<feature type="modified residue" description="4-aspartylphosphate" evidence="6">
    <location>
        <position position="34"/>
    </location>
</feature>
<dbReference type="InterPro" id="IPR025943">
    <property type="entry name" value="Sigma_54_int_dom_ATP-bd_2"/>
</dbReference>
<name>A0ABN6E2T6_9BACT</name>
<evidence type="ECO:0000313" key="10">
    <source>
        <dbReference type="Proteomes" id="UP001319827"/>
    </source>
</evidence>
<dbReference type="SUPFAM" id="SSF52540">
    <property type="entry name" value="P-loop containing nucleoside triphosphate hydrolases"/>
    <property type="match status" value="1"/>
</dbReference>
<reference evidence="9 10" key="1">
    <citation type="journal article" date="2016" name="C (Basel)">
        <title>Selective Growth of and Electricity Production by Marine Exoelectrogenic Bacteria in Self-Aggregated Hydrogel of Microbially Reduced Graphene Oxide.</title>
        <authorList>
            <person name="Yoshida N."/>
            <person name="Goto Y."/>
            <person name="Miyata Y."/>
        </authorList>
    </citation>
    <scope>NUCLEOTIDE SEQUENCE [LARGE SCALE GENOMIC DNA]</scope>
    <source>
        <strain evidence="9 10">NIT-T3</strain>
    </source>
</reference>
<keyword evidence="4" id="KW-0238">DNA-binding</keyword>
<dbReference type="InterPro" id="IPR011006">
    <property type="entry name" value="CheY-like_superfamily"/>
</dbReference>
<feature type="domain" description="Response regulatory" evidence="8">
    <location>
        <begin position="1"/>
        <end position="99"/>
    </location>
</feature>
<evidence type="ECO:0000256" key="3">
    <source>
        <dbReference type="ARBA" id="ARBA00023015"/>
    </source>
</evidence>
<dbReference type="Pfam" id="PF25601">
    <property type="entry name" value="AAA_lid_14"/>
    <property type="match status" value="1"/>
</dbReference>
<evidence type="ECO:0000256" key="6">
    <source>
        <dbReference type="PROSITE-ProRule" id="PRU00169"/>
    </source>
</evidence>
<gene>
    <name evidence="9" type="ORF">DESUT3_37220</name>
</gene>
<dbReference type="Gene3D" id="1.10.8.60">
    <property type="match status" value="1"/>
</dbReference>
<keyword evidence="3" id="KW-0805">Transcription regulation</keyword>
<feature type="domain" description="Sigma-54 factor interaction" evidence="7">
    <location>
        <begin position="124"/>
        <end position="354"/>
    </location>
</feature>
<dbReference type="InterPro" id="IPR027417">
    <property type="entry name" value="P-loop_NTPase"/>
</dbReference>
<dbReference type="InterPro" id="IPR009057">
    <property type="entry name" value="Homeodomain-like_sf"/>
</dbReference>
<evidence type="ECO:0000256" key="2">
    <source>
        <dbReference type="ARBA" id="ARBA00022840"/>
    </source>
</evidence>
<dbReference type="InterPro" id="IPR002078">
    <property type="entry name" value="Sigma_54_int"/>
</dbReference>
<keyword evidence="2" id="KW-0067">ATP-binding</keyword>
<dbReference type="InterPro" id="IPR025662">
    <property type="entry name" value="Sigma_54_int_dom_ATP-bd_1"/>
</dbReference>
<dbReference type="InterPro" id="IPR003593">
    <property type="entry name" value="AAA+_ATPase"/>
</dbReference>
<proteinExistence type="predicted"/>
<dbReference type="CDD" id="cd00009">
    <property type="entry name" value="AAA"/>
    <property type="match status" value="1"/>
</dbReference>
<dbReference type="Pfam" id="PF02954">
    <property type="entry name" value="HTH_8"/>
    <property type="match status" value="1"/>
</dbReference>
<dbReference type="Gene3D" id="1.10.10.60">
    <property type="entry name" value="Homeodomain-like"/>
    <property type="match status" value="1"/>
</dbReference>
<dbReference type="Pfam" id="PF00158">
    <property type="entry name" value="Sigma54_activat"/>
    <property type="match status" value="1"/>
</dbReference>
<accession>A0ABN6E2T6</accession>
<dbReference type="PANTHER" id="PTHR32071">
    <property type="entry name" value="TRANSCRIPTIONAL REGULATORY PROTEIN"/>
    <property type="match status" value="1"/>
</dbReference>
<dbReference type="SMART" id="SM00382">
    <property type="entry name" value="AAA"/>
    <property type="match status" value="1"/>
</dbReference>
<keyword evidence="1" id="KW-0547">Nucleotide-binding</keyword>
<evidence type="ECO:0000256" key="5">
    <source>
        <dbReference type="ARBA" id="ARBA00023163"/>
    </source>
</evidence>
<evidence type="ECO:0000313" key="9">
    <source>
        <dbReference type="EMBL" id="BCR06653.1"/>
    </source>
</evidence>
<dbReference type="Proteomes" id="UP001319827">
    <property type="component" value="Chromosome"/>
</dbReference>
<dbReference type="InterPro" id="IPR002197">
    <property type="entry name" value="HTH_Fis"/>
</dbReference>
<evidence type="ECO:0000259" key="7">
    <source>
        <dbReference type="PROSITE" id="PS50045"/>
    </source>
</evidence>
<evidence type="ECO:0000256" key="4">
    <source>
        <dbReference type="ARBA" id="ARBA00023125"/>
    </source>
</evidence>
<evidence type="ECO:0000256" key="1">
    <source>
        <dbReference type="ARBA" id="ARBA00022741"/>
    </source>
</evidence>
<keyword evidence="5" id="KW-0804">Transcription</keyword>
<dbReference type="Gene3D" id="3.40.50.2300">
    <property type="match status" value="1"/>
</dbReference>
<dbReference type="InterPro" id="IPR025944">
    <property type="entry name" value="Sigma_54_int_dom_CS"/>
</dbReference>
<organism evidence="9 10">
    <name type="scientific">Desulfuromonas versatilis</name>
    <dbReference type="NCBI Taxonomy" id="2802975"/>
    <lineage>
        <taxon>Bacteria</taxon>
        <taxon>Pseudomonadati</taxon>
        <taxon>Thermodesulfobacteriota</taxon>
        <taxon>Desulfuromonadia</taxon>
        <taxon>Desulfuromonadales</taxon>
        <taxon>Desulfuromonadaceae</taxon>
        <taxon>Desulfuromonas</taxon>
    </lineage>
</organism>
<dbReference type="PRINTS" id="PR01590">
    <property type="entry name" value="HTHFIS"/>
</dbReference>
<keyword evidence="10" id="KW-1185">Reference proteome</keyword>
<dbReference type="Gene3D" id="3.40.50.300">
    <property type="entry name" value="P-loop containing nucleotide triphosphate hydrolases"/>
    <property type="match status" value="1"/>
</dbReference>
<reference evidence="9 10" key="2">
    <citation type="journal article" date="2021" name="Int. J. Syst. Evol. Microbiol.">
        <title>Isolation and Polyphasic Characterization of Desulfuromonas versatilis sp. Nov., an Electrogenic Bacteria Capable of Versatile Metabolism Isolated from a Graphene Oxide-Reducing Enrichment Culture.</title>
        <authorList>
            <person name="Xie L."/>
            <person name="Yoshida N."/>
            <person name="Ishii S."/>
            <person name="Meng L."/>
        </authorList>
    </citation>
    <scope>NUCLEOTIDE SEQUENCE [LARGE SCALE GENOMIC DNA]</scope>
    <source>
        <strain evidence="9 10">NIT-T3</strain>
    </source>
</reference>
<evidence type="ECO:0000259" key="8">
    <source>
        <dbReference type="PROSITE" id="PS50110"/>
    </source>
</evidence>
<sequence length="459" mass="51058">MLRKHIGCVVLEAKNPTEALDILEKQDVCLVITDLFGPKKEGIDLLRKIPTVNPQLATIVSVPYGDRESIVEALKYGAIFYINSPYDFEEAVIATARGLEHHELLVYQQKRSPKISKRDGFHGIIGESSKMKRMFRILEKVAEDANSTVLIQGESGTGKELVARATHALSPRRGKNFVPVNCAAIPDELLESELFGYVKGAFTGANQPKMGRIQYADGGTLFLDEIGDMKANLQAKLLRVIQEKEFEPVGGVKPVSVDVRIVAATHRDLEKAVADGSFREDLYYRLSVVPLGIPPLRERRSDIPLLIEKFVQVFNRGKRQILRGFSPEALAALQSYAWPGNVRELENLVQRMVVLHGGDGLVSLADLPEKYTAHAGAGILPEPEQSAVPTPDFHAAMEDGNFDFNVLVSDFEDRLILEALSRTDGNKKEAAKLLNLKRTTLIEKIKKKQLDSYLPQRRN</sequence>
<keyword evidence="6" id="KW-0597">Phosphoprotein</keyword>
<dbReference type="PROSITE" id="PS50045">
    <property type="entry name" value="SIGMA54_INTERACT_4"/>
    <property type="match status" value="1"/>
</dbReference>
<dbReference type="Pfam" id="PF00072">
    <property type="entry name" value="Response_reg"/>
    <property type="match status" value="1"/>
</dbReference>
<dbReference type="SUPFAM" id="SSF52172">
    <property type="entry name" value="CheY-like"/>
    <property type="match status" value="1"/>
</dbReference>
<dbReference type="PROSITE" id="PS50110">
    <property type="entry name" value="RESPONSE_REGULATORY"/>
    <property type="match status" value="1"/>
</dbReference>
<protein>
    <submittedName>
        <fullName evidence="9">Acetoacetate metabolism regulatory protein AtoC</fullName>
    </submittedName>
</protein>